<dbReference type="SUPFAM" id="SSF53448">
    <property type="entry name" value="Nucleotide-diphospho-sugar transferases"/>
    <property type="match status" value="1"/>
</dbReference>
<dbReference type="AlphaFoldDB" id="A0A9W6CVB2"/>
<dbReference type="GO" id="GO:0009247">
    <property type="term" value="P:glycolipid biosynthetic process"/>
    <property type="evidence" value="ECO:0007669"/>
    <property type="project" value="TreeGrafter"/>
</dbReference>
<evidence type="ECO:0000256" key="3">
    <source>
        <dbReference type="ARBA" id="ARBA00022679"/>
    </source>
</evidence>
<dbReference type="PANTHER" id="PTHR43398:SF1">
    <property type="entry name" value="DOLICHOL-PHOSPHATE MANNOSYLTRANSFERASE SUBUNIT 1"/>
    <property type="match status" value="1"/>
</dbReference>
<evidence type="ECO:0000256" key="2">
    <source>
        <dbReference type="ARBA" id="ARBA00022676"/>
    </source>
</evidence>
<sequence length="277" mass="30107">MTVPLVVIPTYDERDNLGPIIARVRTAVPEASVLVVDDASPDGTGEVADGIASRDDAVHVLHRPGKQGLGAAYLEAFDWALAHGHDPIVQLDADGSHLPEELPRLLARLDRADADQAAPDLVVGSRWVDGGSVENWPVHRQVISRLGSAYAHLVLRLPARDATAGFRVFRADALRAIDLADVHTRGYGFQVDVLWHAHRAGLVVVEEPVRFVERERGASKMSLGIAVEAAARVTWWAIRAPWTRRPPHLARRAGDASDREVQRVGEQPRPGGGEPAE</sequence>
<keyword evidence="7" id="KW-1185">Reference proteome</keyword>
<comment type="caution">
    <text evidence="6">The sequence shown here is derived from an EMBL/GenBank/DDBJ whole genome shotgun (WGS) entry which is preliminary data.</text>
</comment>
<dbReference type="InterPro" id="IPR039528">
    <property type="entry name" value="DPM1-like"/>
</dbReference>
<keyword evidence="2 6" id="KW-0328">Glycosyltransferase</keyword>
<feature type="region of interest" description="Disordered" evidence="4">
    <location>
        <begin position="247"/>
        <end position="277"/>
    </location>
</feature>
<reference evidence="6" key="1">
    <citation type="submission" date="2022-12" db="EMBL/GenBank/DDBJ databases">
        <title>Reference genome sequencing for broad-spectrum identification of bacterial and archaeal isolates by mass spectrometry.</title>
        <authorList>
            <person name="Sekiguchi Y."/>
            <person name="Tourlousse D.M."/>
        </authorList>
    </citation>
    <scope>NUCLEOTIDE SEQUENCE</scope>
    <source>
        <strain evidence="6">14</strain>
    </source>
</reference>
<gene>
    <name evidence="6" type="ORF">ARHIZOSPH14_12820</name>
</gene>
<name>A0A9W6CVB2_9MICO</name>
<proteinExistence type="inferred from homology"/>
<dbReference type="GO" id="GO:0004582">
    <property type="term" value="F:dolichyl-phosphate beta-D-mannosyltransferase activity"/>
    <property type="evidence" value="ECO:0007669"/>
    <property type="project" value="InterPro"/>
</dbReference>
<dbReference type="GO" id="GO:0016020">
    <property type="term" value="C:membrane"/>
    <property type="evidence" value="ECO:0007669"/>
    <property type="project" value="GOC"/>
</dbReference>
<feature type="domain" description="Glycosyltransferase 2-like" evidence="5">
    <location>
        <begin position="6"/>
        <end position="176"/>
    </location>
</feature>
<evidence type="ECO:0000256" key="4">
    <source>
        <dbReference type="SAM" id="MobiDB-lite"/>
    </source>
</evidence>
<protein>
    <submittedName>
        <fullName evidence="6">Dolichol-phosphate mannosyltransferase</fullName>
    </submittedName>
</protein>
<dbReference type="PANTHER" id="PTHR43398">
    <property type="entry name" value="DOLICHOL-PHOSPHATE MANNOSYLTRANSFERASE SUBUNIT 1"/>
    <property type="match status" value="1"/>
</dbReference>
<dbReference type="FunFam" id="3.90.550.10:FF:000122">
    <property type="entry name" value="Dolichol-phosphate mannosyltransferase subunit 1"/>
    <property type="match status" value="1"/>
</dbReference>
<dbReference type="Gene3D" id="3.90.550.10">
    <property type="entry name" value="Spore Coat Polysaccharide Biosynthesis Protein SpsA, Chain A"/>
    <property type="match status" value="1"/>
</dbReference>
<organism evidence="6 7">
    <name type="scientific">Agromyces rhizosphaerae</name>
    <dbReference type="NCBI Taxonomy" id="88374"/>
    <lineage>
        <taxon>Bacteria</taxon>
        <taxon>Bacillati</taxon>
        <taxon>Actinomycetota</taxon>
        <taxon>Actinomycetes</taxon>
        <taxon>Micrococcales</taxon>
        <taxon>Microbacteriaceae</taxon>
        <taxon>Agromyces</taxon>
    </lineage>
</organism>
<keyword evidence="3" id="KW-0808">Transferase</keyword>
<dbReference type="EMBL" id="BSDP01000001">
    <property type="protein sequence ID" value="GLI27040.1"/>
    <property type="molecule type" value="Genomic_DNA"/>
</dbReference>
<dbReference type="Proteomes" id="UP001144396">
    <property type="component" value="Unassembled WGS sequence"/>
</dbReference>
<accession>A0A9W6CVB2</accession>
<dbReference type="InterPro" id="IPR001173">
    <property type="entry name" value="Glyco_trans_2-like"/>
</dbReference>
<evidence type="ECO:0000313" key="7">
    <source>
        <dbReference type="Proteomes" id="UP001144396"/>
    </source>
</evidence>
<dbReference type="CDD" id="cd06442">
    <property type="entry name" value="DPM1_like"/>
    <property type="match status" value="1"/>
</dbReference>
<dbReference type="Pfam" id="PF00535">
    <property type="entry name" value="Glycos_transf_2"/>
    <property type="match status" value="1"/>
</dbReference>
<dbReference type="RefSeq" id="WP_281883220.1">
    <property type="nucleotide sequence ID" value="NZ_BSDP01000001.1"/>
</dbReference>
<evidence type="ECO:0000259" key="5">
    <source>
        <dbReference type="Pfam" id="PF00535"/>
    </source>
</evidence>
<comment type="similarity">
    <text evidence="1">Belongs to the glycosyltransferase 2 family.</text>
</comment>
<evidence type="ECO:0000313" key="6">
    <source>
        <dbReference type="EMBL" id="GLI27040.1"/>
    </source>
</evidence>
<evidence type="ECO:0000256" key="1">
    <source>
        <dbReference type="ARBA" id="ARBA00006739"/>
    </source>
</evidence>
<dbReference type="InterPro" id="IPR029044">
    <property type="entry name" value="Nucleotide-diphossugar_trans"/>
</dbReference>
<feature type="compositionally biased region" description="Basic and acidic residues" evidence="4">
    <location>
        <begin position="252"/>
        <end position="263"/>
    </location>
</feature>